<feature type="compositionally biased region" description="Pro residues" evidence="1">
    <location>
        <begin position="13"/>
        <end position="40"/>
    </location>
</feature>
<evidence type="ECO:0000313" key="3">
    <source>
        <dbReference type="Proteomes" id="UP001054252"/>
    </source>
</evidence>
<proteinExistence type="predicted"/>
<comment type="caution">
    <text evidence="2">The sequence shown here is derived from an EMBL/GenBank/DDBJ whole genome shotgun (WGS) entry which is preliminary data.</text>
</comment>
<name>A0AAV5JCE7_9ROSI</name>
<evidence type="ECO:0000256" key="1">
    <source>
        <dbReference type="SAM" id="MobiDB-lite"/>
    </source>
</evidence>
<feature type="compositionally biased region" description="Low complexity" evidence="1">
    <location>
        <begin position="1"/>
        <end position="12"/>
    </location>
</feature>
<gene>
    <name evidence="2" type="ORF">SLEP1_g19789</name>
</gene>
<dbReference type="EMBL" id="BPVZ01000028">
    <property type="protein sequence ID" value="GKV08110.1"/>
    <property type="molecule type" value="Genomic_DNA"/>
</dbReference>
<feature type="region of interest" description="Disordered" evidence="1">
    <location>
        <begin position="1"/>
        <end position="60"/>
    </location>
</feature>
<protein>
    <submittedName>
        <fullName evidence="2">Uncharacterized protein</fullName>
    </submittedName>
</protein>
<reference evidence="2 3" key="1">
    <citation type="journal article" date="2021" name="Commun. Biol.">
        <title>The genome of Shorea leprosula (Dipterocarpaceae) highlights the ecological relevance of drought in aseasonal tropical rainforests.</title>
        <authorList>
            <person name="Ng K.K.S."/>
            <person name="Kobayashi M.J."/>
            <person name="Fawcett J.A."/>
            <person name="Hatakeyama M."/>
            <person name="Paape T."/>
            <person name="Ng C.H."/>
            <person name="Ang C.C."/>
            <person name="Tnah L.H."/>
            <person name="Lee C.T."/>
            <person name="Nishiyama T."/>
            <person name="Sese J."/>
            <person name="O'Brien M.J."/>
            <person name="Copetti D."/>
            <person name="Mohd Noor M.I."/>
            <person name="Ong R.C."/>
            <person name="Putra M."/>
            <person name="Sireger I.Z."/>
            <person name="Indrioko S."/>
            <person name="Kosugi Y."/>
            <person name="Izuno A."/>
            <person name="Isagi Y."/>
            <person name="Lee S.L."/>
            <person name="Shimizu K.K."/>
        </authorList>
    </citation>
    <scope>NUCLEOTIDE SEQUENCE [LARGE SCALE GENOMIC DNA]</scope>
    <source>
        <strain evidence="2">214</strain>
    </source>
</reference>
<dbReference type="AlphaFoldDB" id="A0AAV5JCE7"/>
<organism evidence="2 3">
    <name type="scientific">Rubroshorea leprosula</name>
    <dbReference type="NCBI Taxonomy" id="152421"/>
    <lineage>
        <taxon>Eukaryota</taxon>
        <taxon>Viridiplantae</taxon>
        <taxon>Streptophyta</taxon>
        <taxon>Embryophyta</taxon>
        <taxon>Tracheophyta</taxon>
        <taxon>Spermatophyta</taxon>
        <taxon>Magnoliopsida</taxon>
        <taxon>eudicotyledons</taxon>
        <taxon>Gunneridae</taxon>
        <taxon>Pentapetalae</taxon>
        <taxon>rosids</taxon>
        <taxon>malvids</taxon>
        <taxon>Malvales</taxon>
        <taxon>Dipterocarpaceae</taxon>
        <taxon>Rubroshorea</taxon>
    </lineage>
</organism>
<accession>A0AAV5JCE7</accession>
<dbReference type="Proteomes" id="UP001054252">
    <property type="component" value="Unassembled WGS sequence"/>
</dbReference>
<sequence>MSLVSPASSEPPSADPIPPSLPPPPDILAIIPPSPGPDPATPTVVPSQPSPNPTPAVKSFRDTLVDGNASIEPPLVTYEELVVANLE</sequence>
<keyword evidence="3" id="KW-1185">Reference proteome</keyword>
<evidence type="ECO:0000313" key="2">
    <source>
        <dbReference type="EMBL" id="GKV08110.1"/>
    </source>
</evidence>